<evidence type="ECO:0000313" key="1">
    <source>
        <dbReference type="EMBL" id="GGG61345.1"/>
    </source>
</evidence>
<evidence type="ECO:0000313" key="2">
    <source>
        <dbReference type="Proteomes" id="UP000617145"/>
    </source>
</evidence>
<sequence>MEPAWLSDGMSSIEGDALTAGWLEGQNAILISYRFSGVPGAIHADLLSRADVQLATGGHFLVHGFMVHTDRSGPWAVALW</sequence>
<proteinExistence type="predicted"/>
<organism evidence="1 2">
    <name type="scientific">Salipiger pallidus</name>
    <dbReference type="NCBI Taxonomy" id="1775170"/>
    <lineage>
        <taxon>Bacteria</taxon>
        <taxon>Pseudomonadati</taxon>
        <taxon>Pseudomonadota</taxon>
        <taxon>Alphaproteobacteria</taxon>
        <taxon>Rhodobacterales</taxon>
        <taxon>Roseobacteraceae</taxon>
        <taxon>Salipiger</taxon>
    </lineage>
</organism>
<gene>
    <name evidence="1" type="ORF">GCM10011415_04270</name>
</gene>
<name>A0A8J2ZGI3_9RHOB</name>
<reference evidence="1" key="1">
    <citation type="journal article" date="2014" name="Int. J. Syst. Evol. Microbiol.">
        <title>Complete genome sequence of Corynebacterium casei LMG S-19264T (=DSM 44701T), isolated from a smear-ripened cheese.</title>
        <authorList>
            <consortium name="US DOE Joint Genome Institute (JGI-PGF)"/>
            <person name="Walter F."/>
            <person name="Albersmeier A."/>
            <person name="Kalinowski J."/>
            <person name="Ruckert C."/>
        </authorList>
    </citation>
    <scope>NUCLEOTIDE SEQUENCE</scope>
    <source>
        <strain evidence="1">CGMCC 1.15762</strain>
    </source>
</reference>
<keyword evidence="2" id="KW-1185">Reference proteome</keyword>
<protein>
    <submittedName>
        <fullName evidence="1">Uncharacterized protein</fullName>
    </submittedName>
</protein>
<dbReference type="AlphaFoldDB" id="A0A8J2ZGI3"/>
<reference evidence="1" key="2">
    <citation type="submission" date="2020-09" db="EMBL/GenBank/DDBJ databases">
        <authorList>
            <person name="Sun Q."/>
            <person name="Zhou Y."/>
        </authorList>
    </citation>
    <scope>NUCLEOTIDE SEQUENCE</scope>
    <source>
        <strain evidence="1">CGMCC 1.15762</strain>
    </source>
</reference>
<dbReference type="EMBL" id="BMJV01000001">
    <property type="protein sequence ID" value="GGG61345.1"/>
    <property type="molecule type" value="Genomic_DNA"/>
</dbReference>
<accession>A0A8J2ZGI3</accession>
<comment type="caution">
    <text evidence="1">The sequence shown here is derived from an EMBL/GenBank/DDBJ whole genome shotgun (WGS) entry which is preliminary data.</text>
</comment>
<dbReference type="Proteomes" id="UP000617145">
    <property type="component" value="Unassembled WGS sequence"/>
</dbReference>